<reference evidence="1 2" key="1">
    <citation type="submission" date="2018-12" db="EMBL/GenBank/DDBJ databases">
        <authorList>
            <consortium name="Pathogen Informatics"/>
        </authorList>
    </citation>
    <scope>NUCLEOTIDE SEQUENCE [LARGE SCALE GENOMIC DNA]</scope>
    <source>
        <strain evidence="1 2">NCTC11951</strain>
    </source>
</reference>
<dbReference type="Pfam" id="PF22673">
    <property type="entry name" value="MCP-like_PDC_1"/>
    <property type="match status" value="1"/>
</dbReference>
<protein>
    <submittedName>
        <fullName evidence="1">Methyl-accepting chemotaxis signal transduction protein</fullName>
    </submittedName>
</protein>
<dbReference type="Proteomes" id="UP000275504">
    <property type="component" value="Chromosome"/>
</dbReference>
<dbReference type="Gene3D" id="3.30.450.20">
    <property type="entry name" value="PAS domain"/>
    <property type="match status" value="1"/>
</dbReference>
<sequence>MLLLAYTDAITGKTVISYVKAFYKDNKFIGVIGTDVLVHSLQKDFESQPGNAFLFV</sequence>
<evidence type="ECO:0000313" key="2">
    <source>
        <dbReference type="Proteomes" id="UP000275504"/>
    </source>
</evidence>
<name>A0A3S4SXM2_CAMJU</name>
<gene>
    <name evidence="1" type="ORF">NCTC11951_01801</name>
</gene>
<accession>A0A3S4SXM2</accession>
<proteinExistence type="predicted"/>
<evidence type="ECO:0000313" key="1">
    <source>
        <dbReference type="EMBL" id="VEG62651.1"/>
    </source>
</evidence>
<dbReference type="EMBL" id="LR134359">
    <property type="protein sequence ID" value="VEG62651.1"/>
    <property type="molecule type" value="Genomic_DNA"/>
</dbReference>
<organism evidence="1 2">
    <name type="scientific">Campylobacter jejuni subsp. doylei</name>
    <dbReference type="NCBI Taxonomy" id="32021"/>
    <lineage>
        <taxon>Bacteria</taxon>
        <taxon>Pseudomonadati</taxon>
        <taxon>Campylobacterota</taxon>
        <taxon>Epsilonproteobacteria</taxon>
        <taxon>Campylobacterales</taxon>
        <taxon>Campylobacteraceae</taxon>
        <taxon>Campylobacter</taxon>
    </lineage>
</organism>
<dbReference type="AlphaFoldDB" id="A0A3S4SXM2"/>